<organism evidence="1">
    <name type="scientific">marine metagenome</name>
    <dbReference type="NCBI Taxonomy" id="408172"/>
    <lineage>
        <taxon>unclassified sequences</taxon>
        <taxon>metagenomes</taxon>
        <taxon>ecological metagenomes</taxon>
    </lineage>
</organism>
<protein>
    <recommendedName>
        <fullName evidence="2">Gfo/Idh/MocA-like oxidoreductase C-terminal domain-containing protein</fullName>
    </recommendedName>
</protein>
<dbReference type="Gene3D" id="3.30.360.10">
    <property type="entry name" value="Dihydrodipicolinate Reductase, domain 2"/>
    <property type="match status" value="1"/>
</dbReference>
<evidence type="ECO:0000313" key="1">
    <source>
        <dbReference type="EMBL" id="SVD29323.1"/>
    </source>
</evidence>
<reference evidence="1" key="1">
    <citation type="submission" date="2018-05" db="EMBL/GenBank/DDBJ databases">
        <authorList>
            <person name="Lanie J.A."/>
            <person name="Ng W.-L."/>
            <person name="Kazmierczak K.M."/>
            <person name="Andrzejewski T.M."/>
            <person name="Davidsen T.M."/>
            <person name="Wayne K.J."/>
            <person name="Tettelin H."/>
            <person name="Glass J.I."/>
            <person name="Rusch D."/>
            <person name="Podicherti R."/>
            <person name="Tsui H.-C.T."/>
            <person name="Winkler M.E."/>
        </authorList>
    </citation>
    <scope>NUCLEOTIDE SEQUENCE</scope>
</reference>
<accession>A0A382U508</accession>
<dbReference type="AlphaFoldDB" id="A0A382U508"/>
<sequence>NMNIFSDVDKNKIKIVNKNGKTQKLNLKNKDTLFLELQEFADNCKNKKKYRIKNSEAAHNVKVMEAIVKSSKRNKKIYL</sequence>
<evidence type="ECO:0008006" key="2">
    <source>
        <dbReference type="Google" id="ProtNLM"/>
    </source>
</evidence>
<dbReference type="EMBL" id="UINC01141531">
    <property type="protein sequence ID" value="SVD29323.1"/>
    <property type="molecule type" value="Genomic_DNA"/>
</dbReference>
<name>A0A382U508_9ZZZZ</name>
<feature type="non-terminal residue" evidence="1">
    <location>
        <position position="1"/>
    </location>
</feature>
<proteinExistence type="predicted"/>
<gene>
    <name evidence="1" type="ORF">METZ01_LOCUS382177</name>
</gene>